<dbReference type="Pfam" id="PF11500">
    <property type="entry name" value="Cut12"/>
    <property type="match status" value="1"/>
</dbReference>
<feature type="compositionally biased region" description="Polar residues" evidence="1">
    <location>
        <begin position="538"/>
        <end position="550"/>
    </location>
</feature>
<dbReference type="EMBL" id="CAVMBE010000076">
    <property type="protein sequence ID" value="CAK4032988.1"/>
    <property type="molecule type" value="Genomic_DNA"/>
</dbReference>
<dbReference type="InterPro" id="IPR021589">
    <property type="entry name" value="Cut12"/>
</dbReference>
<feature type="compositionally biased region" description="Basic and acidic residues" evidence="1">
    <location>
        <begin position="290"/>
        <end position="319"/>
    </location>
</feature>
<keyword evidence="4" id="KW-1185">Reference proteome</keyword>
<sequence>MLHWLAGQKGHDNNGDPDTTEYVEPPETPAPVFAVRAFKHAIFGTPQTVQQPRHPRRNSNNETTRPRATTRPRIDRPKSSNDTQTMGKLENAQEREPLPSPTKGILLTPGTAAARRKTVSFGDNVADNEDKRPMKSGLPDDCPGKFPSPWSKPTAEKDNTEDSVAKSRGRSKLTEALEQVREESAKRKSKTGKPIKSNDEGDFTTDFAEPHSESGKYWKQEYDIYRENTTREVRKLVEKRKQAKDYAREKDEENVELRKQLRQERETVERLEKRTAELEAQLKEFQSQLQKDRPAKVTAKGETDEKPARPERRSWRDGALEQPSEQIQAPATAAAVTAASQLSEANVRALDPAKDRDATKKRRTRPRDAHPKMADDFWAQGLSSLVVDSNKAEPPISTSPSRAAATRNEAGELKSRNGNTLAEGTMGVAMSMGLQPPSPQRDKRQDSPMRSPELPKPCPEPPAKTAHGKTNEPVKPSHEDSLIPAQDSSAFEPDAATERPNVLSGAPVPIKSTLRPWSRPVDTKENVSPNLRPGQPGSLENTKPSETWNAMSAPAEQRTVSLTNGKEMDAARNERARARLAAKGRQVS</sequence>
<feature type="compositionally biased region" description="Low complexity" evidence="1">
    <location>
        <begin position="329"/>
        <end position="339"/>
    </location>
</feature>
<feature type="region of interest" description="Disordered" evidence="1">
    <location>
        <begin position="239"/>
        <end position="268"/>
    </location>
</feature>
<feature type="compositionally biased region" description="Basic and acidic residues" evidence="1">
    <location>
        <begin position="208"/>
        <end position="219"/>
    </location>
</feature>
<evidence type="ECO:0000259" key="2">
    <source>
        <dbReference type="Pfam" id="PF11500"/>
    </source>
</evidence>
<feature type="region of interest" description="Disordered" evidence="1">
    <location>
        <begin position="283"/>
        <end position="376"/>
    </location>
</feature>
<feature type="compositionally biased region" description="Basic and acidic residues" evidence="1">
    <location>
        <begin position="366"/>
        <end position="375"/>
    </location>
</feature>
<feature type="domain" description="Spindle pole body-associated protein cut12" evidence="2">
    <location>
        <begin position="161"/>
        <end position="288"/>
    </location>
</feature>
<evidence type="ECO:0000256" key="1">
    <source>
        <dbReference type="SAM" id="MobiDB-lite"/>
    </source>
</evidence>
<gene>
    <name evidence="3" type="ORF">LECACI_7A008146</name>
</gene>
<evidence type="ECO:0000313" key="4">
    <source>
        <dbReference type="Proteomes" id="UP001296104"/>
    </source>
</evidence>
<comment type="caution">
    <text evidence="3">The sequence shown here is derived from an EMBL/GenBank/DDBJ whole genome shotgun (WGS) entry which is preliminary data.</text>
</comment>
<reference evidence="3" key="1">
    <citation type="submission" date="2023-11" db="EMBL/GenBank/DDBJ databases">
        <authorList>
            <person name="Alioto T."/>
            <person name="Alioto T."/>
            <person name="Gomez Garrido J."/>
        </authorList>
    </citation>
    <scope>NUCLEOTIDE SEQUENCE</scope>
</reference>
<organism evidence="3 4">
    <name type="scientific">Lecanosticta acicola</name>
    <dbReference type="NCBI Taxonomy" id="111012"/>
    <lineage>
        <taxon>Eukaryota</taxon>
        <taxon>Fungi</taxon>
        <taxon>Dikarya</taxon>
        <taxon>Ascomycota</taxon>
        <taxon>Pezizomycotina</taxon>
        <taxon>Dothideomycetes</taxon>
        <taxon>Dothideomycetidae</taxon>
        <taxon>Mycosphaerellales</taxon>
        <taxon>Mycosphaerellaceae</taxon>
        <taxon>Lecanosticta</taxon>
    </lineage>
</organism>
<feature type="compositionally biased region" description="Basic and acidic residues" evidence="1">
    <location>
        <begin position="154"/>
        <end position="165"/>
    </location>
</feature>
<name>A0AAI8Z5V6_9PEZI</name>
<feature type="region of interest" description="Disordered" evidence="1">
    <location>
        <begin position="388"/>
        <end position="588"/>
    </location>
</feature>
<dbReference type="Proteomes" id="UP001296104">
    <property type="component" value="Unassembled WGS sequence"/>
</dbReference>
<dbReference type="AlphaFoldDB" id="A0AAI8Z5V6"/>
<feature type="region of interest" description="Disordered" evidence="1">
    <location>
        <begin position="1"/>
        <end position="26"/>
    </location>
</feature>
<proteinExistence type="predicted"/>
<feature type="compositionally biased region" description="Basic and acidic residues" evidence="1">
    <location>
        <begin position="566"/>
        <end position="577"/>
    </location>
</feature>
<accession>A0AAI8Z5V6</accession>
<evidence type="ECO:0000313" key="3">
    <source>
        <dbReference type="EMBL" id="CAK4032988.1"/>
    </source>
</evidence>
<feature type="compositionally biased region" description="Basic and acidic residues" evidence="1">
    <location>
        <begin position="172"/>
        <end position="186"/>
    </location>
</feature>
<feature type="region of interest" description="Disordered" evidence="1">
    <location>
        <begin position="43"/>
        <end position="219"/>
    </location>
</feature>
<protein>
    <recommendedName>
        <fullName evidence="2">Spindle pole body-associated protein cut12 domain-containing protein</fullName>
    </recommendedName>
</protein>
<feature type="compositionally biased region" description="Basic and acidic residues" evidence="1">
    <location>
        <begin position="469"/>
        <end position="481"/>
    </location>
</feature>